<dbReference type="InterPro" id="IPR004167">
    <property type="entry name" value="PSBD"/>
</dbReference>
<dbReference type="NCBIfam" id="TIGR01348">
    <property type="entry name" value="PDHac_trf_long"/>
    <property type="match status" value="1"/>
</dbReference>
<dbReference type="InterPro" id="IPR050743">
    <property type="entry name" value="2-oxoacid_DH_E2_comp"/>
</dbReference>
<reference evidence="14" key="1">
    <citation type="journal article" date="2018" name="Front. Microbiol.">
        <title>Genome-Based Analysis Reveals the Taxonomy and Diversity of the Family Idiomarinaceae.</title>
        <authorList>
            <person name="Liu Y."/>
            <person name="Lai Q."/>
            <person name="Shao Z."/>
        </authorList>
    </citation>
    <scope>NUCLEOTIDE SEQUENCE [LARGE SCALE GENOMIC DNA]</scope>
    <source>
        <strain evidence="14">908033</strain>
    </source>
</reference>
<evidence type="ECO:0000259" key="12">
    <source>
        <dbReference type="PROSITE" id="PS51826"/>
    </source>
</evidence>
<dbReference type="PROSITE" id="PS51826">
    <property type="entry name" value="PSBD"/>
    <property type="match status" value="1"/>
</dbReference>
<dbReference type="GO" id="GO:0004742">
    <property type="term" value="F:dihydrolipoyllysine-residue acetyltransferase activity"/>
    <property type="evidence" value="ECO:0007669"/>
    <property type="project" value="UniProtKB-UniRule"/>
</dbReference>
<dbReference type="PROSITE" id="PS50968">
    <property type="entry name" value="BIOTINYL_LIPOYL"/>
    <property type="match status" value="2"/>
</dbReference>
<sequence>MADLVEVKAPDVGGDEVEVIEILVNKGDSVEAEDSLITVESDKASMDIPAPFAGVVAEMKVKVGDKIKEGDLLAMFEAAGDDVARRSTPGDSEAGVDDETAESGGKDVASSPEGEEEKVGSDPADAGSDPDRGSDERKGDADPARGAGSAPSVIEVTVPDIGEDGEVDVIEVLVSEGDEVNAEDGLITLETDKATMDVPCPEAGVVKSVEVKVGDKVKQGSLVIMLETVARRSTPGGSDAAVNADTDESGGKDVSSSPSGEEVKGDADPSSDGSAPAATSASEQRTPPVPDHPLDKKSKAEGLAYASPAVRRLAHEFGVDLNSVKGSGRKERILKEDVQEYVKYELSRPKATASSGVSQGAGGLQVIAPPKVDFSKFGDIEEVPLTRIQKISGPNLHRNWVTIPHVTQFDEADITELEAFRKQENELQAKKKDGVKITPLVFIMKAVAKALREYPVFNSSLAEDGEHLIMKKYVHIGIAVDTPNGLVVPVIRDVDKKGIYQLSDELLEISAKARDGKLKAQDMQGGCFSISSLGGIGGTAFTPIVNAPDVAILGVSKSDMKPKWNGKEFEPRLMLPLSLSYDHRVIDGAVAARFSVYLSAVLSDIRKLVL</sequence>
<dbReference type="SUPFAM" id="SSF47005">
    <property type="entry name" value="Peripheral subunit-binding domain of 2-oxo acid dehydrogenase complex"/>
    <property type="match status" value="1"/>
</dbReference>
<dbReference type="EMBL" id="PIPU01000001">
    <property type="protein sequence ID" value="RUO49198.1"/>
    <property type="molecule type" value="Genomic_DNA"/>
</dbReference>
<dbReference type="PANTHER" id="PTHR43178:SF2">
    <property type="entry name" value="DIHYDROLIPOYLLYSINE-RESIDUE ACETYLTRANSFERASE COMPONENT OF PYRUVATE DEHYDROGENASE COMPLEX"/>
    <property type="match status" value="1"/>
</dbReference>
<comment type="caution">
    <text evidence="13">The sequence shown here is derived from an EMBL/GenBank/DDBJ whole genome shotgun (WGS) entry which is preliminary data.</text>
</comment>
<dbReference type="GO" id="GO:0031405">
    <property type="term" value="F:lipoic acid binding"/>
    <property type="evidence" value="ECO:0007669"/>
    <property type="project" value="TreeGrafter"/>
</dbReference>
<gene>
    <name evidence="13" type="primary">aceF</name>
    <name evidence="13" type="ORF">CWE24_01440</name>
</gene>
<evidence type="ECO:0000256" key="10">
    <source>
        <dbReference type="SAM" id="MobiDB-lite"/>
    </source>
</evidence>
<evidence type="ECO:0000256" key="3">
    <source>
        <dbReference type="ARBA" id="ARBA00022679"/>
    </source>
</evidence>
<keyword evidence="6 9" id="KW-0012">Acyltransferase</keyword>
<dbReference type="Pfam" id="PF02817">
    <property type="entry name" value="E3_binding"/>
    <property type="match status" value="1"/>
</dbReference>
<proteinExistence type="inferred from homology"/>
<feature type="region of interest" description="Disordered" evidence="10">
    <location>
        <begin position="80"/>
        <end position="153"/>
    </location>
</feature>
<evidence type="ECO:0000256" key="5">
    <source>
        <dbReference type="ARBA" id="ARBA00022823"/>
    </source>
</evidence>
<keyword evidence="14" id="KW-1185">Reference proteome</keyword>
<evidence type="ECO:0000256" key="7">
    <source>
        <dbReference type="ARBA" id="ARBA00025211"/>
    </source>
</evidence>
<dbReference type="Gene3D" id="4.10.320.10">
    <property type="entry name" value="E3-binding domain"/>
    <property type="match status" value="1"/>
</dbReference>
<keyword evidence="5 9" id="KW-0450">Lipoyl</keyword>
<protein>
    <recommendedName>
        <fullName evidence="9">Acetyltransferase component of pyruvate dehydrogenase complex</fullName>
        <ecNumber evidence="9">2.3.1.12</ecNumber>
    </recommendedName>
</protein>
<keyword evidence="3 9" id="KW-0808">Transferase</keyword>
<dbReference type="InterPro" id="IPR006256">
    <property type="entry name" value="AcTrfase_Pyrv_DH_cplx"/>
</dbReference>
<evidence type="ECO:0000256" key="6">
    <source>
        <dbReference type="ARBA" id="ARBA00023315"/>
    </source>
</evidence>
<dbReference type="SUPFAM" id="SSF52777">
    <property type="entry name" value="CoA-dependent acyltransferases"/>
    <property type="match status" value="1"/>
</dbReference>
<dbReference type="Pfam" id="PF00198">
    <property type="entry name" value="2-oxoacid_dh"/>
    <property type="match status" value="1"/>
</dbReference>
<accession>A0A432XKE9</accession>
<dbReference type="Proteomes" id="UP000286985">
    <property type="component" value="Unassembled WGS sequence"/>
</dbReference>
<evidence type="ECO:0000256" key="1">
    <source>
        <dbReference type="ARBA" id="ARBA00007317"/>
    </source>
</evidence>
<keyword evidence="4" id="KW-0677">Repeat</keyword>
<dbReference type="Pfam" id="PF00364">
    <property type="entry name" value="Biotin_lipoyl"/>
    <property type="match status" value="2"/>
</dbReference>
<organism evidence="13 14">
    <name type="scientific">Pseudidiomarina donghaiensis</name>
    <dbReference type="NCBI Taxonomy" id="519452"/>
    <lineage>
        <taxon>Bacteria</taxon>
        <taxon>Pseudomonadati</taxon>
        <taxon>Pseudomonadota</taxon>
        <taxon>Gammaproteobacteria</taxon>
        <taxon>Alteromonadales</taxon>
        <taxon>Idiomarinaceae</taxon>
        <taxon>Pseudidiomarina</taxon>
    </lineage>
</organism>
<dbReference type="STRING" id="519452.SAMN04488139_0422"/>
<dbReference type="FunFam" id="3.30.559.10:FF:000004">
    <property type="entry name" value="Acetyltransferase component of pyruvate dehydrogenase complex"/>
    <property type="match status" value="1"/>
</dbReference>
<comment type="function">
    <text evidence="7">The pyruvate dehydrogenase complex catalyzes the overall conversion of pyruvate to acetyl-CoA and CO(2). It contains multiple copies of three enzymatic components: pyruvate dehydrogenase (E1), dihydrolipoamide acetyltransferase (E2) and lipoamide dehydrogenase (E3).</text>
</comment>
<feature type="domain" description="Peripheral subunit-binding (PSBD)" evidence="12">
    <location>
        <begin position="305"/>
        <end position="342"/>
    </location>
</feature>
<evidence type="ECO:0000313" key="13">
    <source>
        <dbReference type="EMBL" id="RUO49198.1"/>
    </source>
</evidence>
<feature type="compositionally biased region" description="Basic and acidic residues" evidence="10">
    <location>
        <begin position="129"/>
        <end position="143"/>
    </location>
</feature>
<dbReference type="InterPro" id="IPR001078">
    <property type="entry name" value="2-oxoacid_DH_actylTfrase"/>
</dbReference>
<dbReference type="OrthoDB" id="9805770at2"/>
<dbReference type="AlphaFoldDB" id="A0A432XKE9"/>
<dbReference type="CDD" id="cd06849">
    <property type="entry name" value="lipoyl_domain"/>
    <property type="match status" value="2"/>
</dbReference>
<dbReference type="InterPro" id="IPR003016">
    <property type="entry name" value="2-oxoA_DH_lipoyl-BS"/>
</dbReference>
<evidence type="ECO:0000256" key="4">
    <source>
        <dbReference type="ARBA" id="ARBA00022737"/>
    </source>
</evidence>
<dbReference type="FunFam" id="2.40.50.100:FF:000009">
    <property type="entry name" value="Acetyltransferase component of pyruvate dehydrogenase complex"/>
    <property type="match status" value="2"/>
</dbReference>
<comment type="similarity">
    <text evidence="1 9">Belongs to the 2-oxoacid dehydrogenase family.</text>
</comment>
<comment type="cofactor">
    <cofactor evidence="9">
        <name>(R)-lipoate</name>
        <dbReference type="ChEBI" id="CHEBI:83088"/>
    </cofactor>
    <text evidence="9">Binds 2 lipoyl cofactors covalently.</text>
</comment>
<dbReference type="EC" id="2.3.1.12" evidence="9"/>
<dbReference type="Gene3D" id="2.40.50.100">
    <property type="match status" value="2"/>
</dbReference>
<dbReference type="GO" id="GO:0006086">
    <property type="term" value="P:pyruvate decarboxylation to acetyl-CoA"/>
    <property type="evidence" value="ECO:0007669"/>
    <property type="project" value="UniProtKB-UniRule"/>
</dbReference>
<name>A0A432XKE9_9GAMM</name>
<feature type="domain" description="Lipoyl-binding" evidence="11">
    <location>
        <begin position="4"/>
        <end position="77"/>
    </location>
</feature>
<feature type="region of interest" description="Disordered" evidence="10">
    <location>
        <begin position="233"/>
        <end position="297"/>
    </location>
</feature>
<comment type="catalytic activity">
    <reaction evidence="8 9">
        <text>N(6)-[(R)-dihydrolipoyl]-L-lysyl-[protein] + acetyl-CoA = N(6)-[(R)-S(8)-acetyldihydrolipoyl]-L-lysyl-[protein] + CoA</text>
        <dbReference type="Rhea" id="RHEA:17017"/>
        <dbReference type="Rhea" id="RHEA-COMP:10475"/>
        <dbReference type="Rhea" id="RHEA-COMP:10478"/>
        <dbReference type="ChEBI" id="CHEBI:57287"/>
        <dbReference type="ChEBI" id="CHEBI:57288"/>
        <dbReference type="ChEBI" id="CHEBI:83100"/>
        <dbReference type="ChEBI" id="CHEBI:83111"/>
        <dbReference type="EC" id="2.3.1.12"/>
    </reaction>
</comment>
<evidence type="ECO:0000256" key="2">
    <source>
        <dbReference type="ARBA" id="ARBA00011484"/>
    </source>
</evidence>
<dbReference type="GO" id="GO:0005737">
    <property type="term" value="C:cytoplasm"/>
    <property type="evidence" value="ECO:0007669"/>
    <property type="project" value="TreeGrafter"/>
</dbReference>
<comment type="subunit">
    <text evidence="2 9">Forms a 24-polypeptide structural core with octahedral symmetry.</text>
</comment>
<evidence type="ECO:0000256" key="9">
    <source>
        <dbReference type="RuleBase" id="RU361137"/>
    </source>
</evidence>
<dbReference type="GO" id="GO:0045254">
    <property type="term" value="C:pyruvate dehydrogenase complex"/>
    <property type="evidence" value="ECO:0007669"/>
    <property type="project" value="UniProtKB-UniRule"/>
</dbReference>
<dbReference type="RefSeq" id="WP_092836897.1">
    <property type="nucleotide sequence ID" value="NZ_FPCF01000001.1"/>
</dbReference>
<dbReference type="PROSITE" id="PS00189">
    <property type="entry name" value="LIPOYL"/>
    <property type="match status" value="2"/>
</dbReference>
<dbReference type="InterPro" id="IPR023213">
    <property type="entry name" value="CAT-like_dom_sf"/>
</dbReference>
<dbReference type="SUPFAM" id="SSF51230">
    <property type="entry name" value="Single hybrid motif"/>
    <property type="match status" value="2"/>
</dbReference>
<evidence type="ECO:0000256" key="8">
    <source>
        <dbReference type="ARBA" id="ARBA00048370"/>
    </source>
</evidence>
<feature type="compositionally biased region" description="Low complexity" evidence="10">
    <location>
        <begin position="268"/>
        <end position="282"/>
    </location>
</feature>
<dbReference type="PANTHER" id="PTHR43178">
    <property type="entry name" value="DIHYDROLIPOAMIDE ACETYLTRANSFERASE COMPONENT OF PYRUVATE DEHYDROGENASE COMPLEX"/>
    <property type="match status" value="1"/>
</dbReference>
<dbReference type="InterPro" id="IPR036625">
    <property type="entry name" value="E3-bd_dom_sf"/>
</dbReference>
<evidence type="ECO:0000313" key="14">
    <source>
        <dbReference type="Proteomes" id="UP000286985"/>
    </source>
</evidence>
<dbReference type="Gene3D" id="3.30.559.10">
    <property type="entry name" value="Chloramphenicol acetyltransferase-like domain"/>
    <property type="match status" value="1"/>
</dbReference>
<dbReference type="InterPro" id="IPR000089">
    <property type="entry name" value="Biotin_lipoyl"/>
</dbReference>
<feature type="domain" description="Lipoyl-binding" evidence="11">
    <location>
        <begin position="153"/>
        <end position="227"/>
    </location>
</feature>
<dbReference type="InterPro" id="IPR011053">
    <property type="entry name" value="Single_hybrid_motif"/>
</dbReference>
<evidence type="ECO:0000259" key="11">
    <source>
        <dbReference type="PROSITE" id="PS50968"/>
    </source>
</evidence>